<feature type="non-terminal residue" evidence="2">
    <location>
        <position position="98"/>
    </location>
</feature>
<name>A0A699X9P7_TANCI</name>
<feature type="region of interest" description="Disordered" evidence="1">
    <location>
        <begin position="58"/>
        <end position="98"/>
    </location>
</feature>
<reference evidence="2" key="1">
    <citation type="journal article" date="2019" name="Sci. Rep.">
        <title>Draft genome of Tanacetum cinerariifolium, the natural source of mosquito coil.</title>
        <authorList>
            <person name="Yamashiro T."/>
            <person name="Shiraishi A."/>
            <person name="Satake H."/>
            <person name="Nakayama K."/>
        </authorList>
    </citation>
    <scope>NUCLEOTIDE SEQUENCE</scope>
</reference>
<organism evidence="2">
    <name type="scientific">Tanacetum cinerariifolium</name>
    <name type="common">Dalmatian daisy</name>
    <name type="synonym">Chrysanthemum cinerariifolium</name>
    <dbReference type="NCBI Taxonomy" id="118510"/>
    <lineage>
        <taxon>Eukaryota</taxon>
        <taxon>Viridiplantae</taxon>
        <taxon>Streptophyta</taxon>
        <taxon>Embryophyta</taxon>
        <taxon>Tracheophyta</taxon>
        <taxon>Spermatophyta</taxon>
        <taxon>Magnoliopsida</taxon>
        <taxon>eudicotyledons</taxon>
        <taxon>Gunneridae</taxon>
        <taxon>Pentapetalae</taxon>
        <taxon>asterids</taxon>
        <taxon>campanulids</taxon>
        <taxon>Asterales</taxon>
        <taxon>Asteraceae</taxon>
        <taxon>Asteroideae</taxon>
        <taxon>Anthemideae</taxon>
        <taxon>Anthemidinae</taxon>
        <taxon>Tanacetum</taxon>
    </lineage>
</organism>
<evidence type="ECO:0000256" key="1">
    <source>
        <dbReference type="SAM" id="MobiDB-lite"/>
    </source>
</evidence>
<accession>A0A699X9P7</accession>
<gene>
    <name evidence="2" type="ORF">Tci_925510</name>
</gene>
<proteinExistence type="predicted"/>
<sequence>GVARRFEYGINQALLVDNPENQDNSNQSHRPAQVRELPNARLPGFGVLLDIEKIDAERRSERRQRRVGRGIGNGDEAQNKHHARKQGELRGGQIRENQ</sequence>
<protein>
    <submittedName>
        <fullName evidence="2">Uncharacterized protein</fullName>
    </submittedName>
</protein>
<comment type="caution">
    <text evidence="2">The sequence shown here is derived from an EMBL/GenBank/DDBJ whole genome shotgun (WGS) entry which is preliminary data.</text>
</comment>
<evidence type="ECO:0000313" key="2">
    <source>
        <dbReference type="EMBL" id="GFD53541.1"/>
    </source>
</evidence>
<feature type="non-terminal residue" evidence="2">
    <location>
        <position position="1"/>
    </location>
</feature>
<dbReference type="EMBL" id="BKCJ011795693">
    <property type="protein sequence ID" value="GFD53541.1"/>
    <property type="molecule type" value="Genomic_DNA"/>
</dbReference>
<feature type="compositionally biased region" description="Polar residues" evidence="1">
    <location>
        <begin position="19"/>
        <end position="30"/>
    </location>
</feature>
<feature type="region of interest" description="Disordered" evidence="1">
    <location>
        <begin position="15"/>
        <end position="38"/>
    </location>
</feature>
<dbReference type="AlphaFoldDB" id="A0A699X9P7"/>